<name>A0ACC0B926_CATRO</name>
<dbReference type="EMBL" id="CM044704">
    <property type="protein sequence ID" value="KAI5669053.1"/>
    <property type="molecule type" value="Genomic_DNA"/>
</dbReference>
<evidence type="ECO:0000313" key="1">
    <source>
        <dbReference type="EMBL" id="KAI5669053.1"/>
    </source>
</evidence>
<dbReference type="Proteomes" id="UP001060085">
    <property type="component" value="Linkage Group LG04"/>
</dbReference>
<accession>A0ACC0B926</accession>
<reference evidence="2" key="1">
    <citation type="journal article" date="2023" name="Nat. Plants">
        <title>Single-cell RNA sequencing provides a high-resolution roadmap for understanding the multicellular compartmentation of specialized metabolism.</title>
        <authorList>
            <person name="Sun S."/>
            <person name="Shen X."/>
            <person name="Li Y."/>
            <person name="Li Y."/>
            <person name="Wang S."/>
            <person name="Li R."/>
            <person name="Zhang H."/>
            <person name="Shen G."/>
            <person name="Guo B."/>
            <person name="Wei J."/>
            <person name="Xu J."/>
            <person name="St-Pierre B."/>
            <person name="Chen S."/>
            <person name="Sun C."/>
        </authorList>
    </citation>
    <scope>NUCLEOTIDE SEQUENCE [LARGE SCALE GENOMIC DNA]</scope>
</reference>
<comment type="caution">
    <text evidence="1">The sequence shown here is derived from an EMBL/GenBank/DDBJ whole genome shotgun (WGS) entry which is preliminary data.</text>
</comment>
<protein>
    <submittedName>
        <fullName evidence="1">Uncharacterized protein</fullName>
    </submittedName>
</protein>
<keyword evidence="2" id="KW-1185">Reference proteome</keyword>
<evidence type="ECO:0000313" key="2">
    <source>
        <dbReference type="Proteomes" id="UP001060085"/>
    </source>
</evidence>
<gene>
    <name evidence="1" type="ORF">M9H77_18906</name>
</gene>
<sequence length="132" mass="15025">MIQKSTMISTRKLIRMARKWQRKAAKGRKRISFPRDNSSGTSSTPKRYSIPIAFFNNCIFGELLRMAEEEFGLPSDGPTTIPCEGVFIDYLIFLIQRRATTDMEKALLISISSCRSSSSFTESSQHPPLYCF</sequence>
<proteinExistence type="predicted"/>
<organism evidence="1 2">
    <name type="scientific">Catharanthus roseus</name>
    <name type="common">Madagascar periwinkle</name>
    <name type="synonym">Vinca rosea</name>
    <dbReference type="NCBI Taxonomy" id="4058"/>
    <lineage>
        <taxon>Eukaryota</taxon>
        <taxon>Viridiplantae</taxon>
        <taxon>Streptophyta</taxon>
        <taxon>Embryophyta</taxon>
        <taxon>Tracheophyta</taxon>
        <taxon>Spermatophyta</taxon>
        <taxon>Magnoliopsida</taxon>
        <taxon>eudicotyledons</taxon>
        <taxon>Gunneridae</taxon>
        <taxon>Pentapetalae</taxon>
        <taxon>asterids</taxon>
        <taxon>lamiids</taxon>
        <taxon>Gentianales</taxon>
        <taxon>Apocynaceae</taxon>
        <taxon>Rauvolfioideae</taxon>
        <taxon>Vinceae</taxon>
        <taxon>Catharanthinae</taxon>
        <taxon>Catharanthus</taxon>
    </lineage>
</organism>